<keyword evidence="5" id="KW-1185">Reference proteome</keyword>
<dbReference type="InterPro" id="IPR036661">
    <property type="entry name" value="Luciferase-like_sf"/>
</dbReference>
<evidence type="ECO:0000256" key="2">
    <source>
        <dbReference type="ARBA" id="ARBA00074555"/>
    </source>
</evidence>
<dbReference type="FunFam" id="3.20.20.30:FF:000002">
    <property type="entry name" value="LLM class flavin-dependent oxidoreductase"/>
    <property type="match status" value="1"/>
</dbReference>
<dbReference type="RefSeq" id="WP_261516745.1">
    <property type="nucleotide sequence ID" value="NZ_JAODNV010000019.1"/>
</dbReference>
<gene>
    <name evidence="4" type="ORF">NYR54_16160</name>
</gene>
<evidence type="ECO:0000256" key="1">
    <source>
        <dbReference type="ARBA" id="ARBA00007789"/>
    </source>
</evidence>
<dbReference type="EMBL" id="JAODNV010000019">
    <property type="protein sequence ID" value="MCT8991805.1"/>
    <property type="molecule type" value="Genomic_DNA"/>
</dbReference>
<dbReference type="PANTHER" id="PTHR30137">
    <property type="entry name" value="LUCIFERASE-LIKE MONOOXYGENASE"/>
    <property type="match status" value="1"/>
</dbReference>
<dbReference type="InterPro" id="IPR050766">
    <property type="entry name" value="Bact_Lucif_Oxidored"/>
</dbReference>
<dbReference type="InterPro" id="IPR011251">
    <property type="entry name" value="Luciferase-like_dom"/>
</dbReference>
<dbReference type="GO" id="GO:0005829">
    <property type="term" value="C:cytosol"/>
    <property type="evidence" value="ECO:0007669"/>
    <property type="project" value="TreeGrafter"/>
</dbReference>
<evidence type="ECO:0000259" key="3">
    <source>
        <dbReference type="Pfam" id="PF00296"/>
    </source>
</evidence>
<comment type="similarity">
    <text evidence="1">To bacterial alkanal monooxygenase alpha and beta chains.</text>
</comment>
<reference evidence="4" key="1">
    <citation type="submission" date="2022-08" db="EMBL/GenBank/DDBJ databases">
        <title>Chelativorans sichuanense sp. nov., a paraffin oil-degrading bacterium isolated from a mixture of oil-based drill cuttings and paddy soil.</title>
        <authorList>
            <person name="Yu J."/>
            <person name="Liu H."/>
            <person name="Chen Q."/>
        </authorList>
    </citation>
    <scope>NUCLEOTIDE SEQUENCE</scope>
    <source>
        <strain evidence="4">SCAU 2101</strain>
    </source>
</reference>
<proteinExistence type="predicted"/>
<dbReference type="GO" id="GO:0016705">
    <property type="term" value="F:oxidoreductase activity, acting on paired donors, with incorporation or reduction of molecular oxygen"/>
    <property type="evidence" value="ECO:0007669"/>
    <property type="project" value="InterPro"/>
</dbReference>
<accession>A0A9X3B0G2</accession>
<feature type="domain" description="Luciferase-like" evidence="3">
    <location>
        <begin position="4"/>
        <end position="288"/>
    </location>
</feature>
<dbReference type="NCBIfam" id="TIGR03558">
    <property type="entry name" value="oxido_grp_1"/>
    <property type="match status" value="1"/>
</dbReference>
<dbReference type="PANTHER" id="PTHR30137:SF6">
    <property type="entry name" value="LUCIFERASE-LIKE MONOOXYGENASE"/>
    <property type="match status" value="1"/>
</dbReference>
<evidence type="ECO:0000313" key="5">
    <source>
        <dbReference type="Proteomes" id="UP001149009"/>
    </source>
</evidence>
<dbReference type="Proteomes" id="UP001149009">
    <property type="component" value="Unassembled WGS sequence"/>
</dbReference>
<dbReference type="Pfam" id="PF00296">
    <property type="entry name" value="Bac_luciferase"/>
    <property type="match status" value="1"/>
</dbReference>
<sequence length="338" mass="36529">MIPFSVLDLAPIADGATTADALSNILDLARHAEAWGYERFWLAEHHNMPGIASAATAVLAAHVAAGTKRIRVGAGGIMLPNHAPLVVAEQFGTLATLHPNRIDLGLGRAPGTDMVTARALRRGLEQGEGFPRDVLEILSYFDDPQPGQAVRAIPGAGTHVPVWILGSSLYGAQLAAQLGLPYAFASHFAPAALDDALALYRETFRPSRYCERPRFMLALNVFAAETDEEGLFLKTSMQQAFINLRSGRPGPLPRPVKNLSDEVEPAMMAAVDHALSFSAAGSPETVKRVISDFLTRYRPDEVIITGQIHDHRARLRSFEIAADVLRSIGEDVKAADDR</sequence>
<evidence type="ECO:0000313" key="4">
    <source>
        <dbReference type="EMBL" id="MCT8991805.1"/>
    </source>
</evidence>
<organism evidence="4 5">
    <name type="scientific">Chelativorans petroleitrophicus</name>
    <dbReference type="NCBI Taxonomy" id="2975484"/>
    <lineage>
        <taxon>Bacteria</taxon>
        <taxon>Pseudomonadati</taxon>
        <taxon>Pseudomonadota</taxon>
        <taxon>Alphaproteobacteria</taxon>
        <taxon>Hyphomicrobiales</taxon>
        <taxon>Phyllobacteriaceae</taxon>
        <taxon>Chelativorans</taxon>
    </lineage>
</organism>
<dbReference type="Gene3D" id="3.20.20.30">
    <property type="entry name" value="Luciferase-like domain"/>
    <property type="match status" value="1"/>
</dbReference>
<protein>
    <recommendedName>
        <fullName evidence="2">Luciferase-like monooxygenase</fullName>
    </recommendedName>
</protein>
<name>A0A9X3B0G2_9HYPH</name>
<dbReference type="InterPro" id="IPR019949">
    <property type="entry name" value="CmoO-like"/>
</dbReference>
<comment type="caution">
    <text evidence="4">The sequence shown here is derived from an EMBL/GenBank/DDBJ whole genome shotgun (WGS) entry which is preliminary data.</text>
</comment>
<dbReference type="SUPFAM" id="SSF51679">
    <property type="entry name" value="Bacterial luciferase-like"/>
    <property type="match status" value="1"/>
</dbReference>
<dbReference type="AlphaFoldDB" id="A0A9X3B0G2"/>
<dbReference type="CDD" id="cd00347">
    <property type="entry name" value="Flavin_utilizing_monoxygenases"/>
    <property type="match status" value="2"/>
</dbReference>